<dbReference type="PANTHER" id="PTHR47959:SF1">
    <property type="entry name" value="ATP-DEPENDENT RNA HELICASE DBPA"/>
    <property type="match status" value="1"/>
</dbReference>
<organism evidence="9">
    <name type="scientific">Strombidium rassoulzadegani</name>
    <dbReference type="NCBI Taxonomy" id="1082188"/>
    <lineage>
        <taxon>Eukaryota</taxon>
        <taxon>Sar</taxon>
        <taxon>Alveolata</taxon>
        <taxon>Ciliophora</taxon>
        <taxon>Intramacronucleata</taxon>
        <taxon>Spirotrichea</taxon>
        <taxon>Oligotrichia</taxon>
        <taxon>Strombidiidae</taxon>
        <taxon>Strombidium</taxon>
    </lineage>
</organism>
<evidence type="ECO:0000256" key="3">
    <source>
        <dbReference type="ARBA" id="ARBA00022806"/>
    </source>
</evidence>
<dbReference type="InterPro" id="IPR025313">
    <property type="entry name" value="SPB4-like_CTE"/>
</dbReference>
<dbReference type="SMART" id="SM00490">
    <property type="entry name" value="HELICc"/>
    <property type="match status" value="1"/>
</dbReference>
<keyword evidence="2 6" id="KW-0378">Hydrolase</keyword>
<protein>
    <submittedName>
        <fullName evidence="9">Uncharacterized protein</fullName>
    </submittedName>
</protein>
<proteinExistence type="inferred from homology"/>
<dbReference type="InterPro" id="IPR001650">
    <property type="entry name" value="Helicase_C-like"/>
</dbReference>
<name>A0A7S3CT28_9SPIT</name>
<dbReference type="Pfam" id="PF13959">
    <property type="entry name" value="CTE_SPB4"/>
    <property type="match status" value="1"/>
</dbReference>
<keyword evidence="3 6" id="KW-0347">Helicase</keyword>
<evidence type="ECO:0000259" key="7">
    <source>
        <dbReference type="PROSITE" id="PS51192"/>
    </source>
</evidence>
<dbReference type="Pfam" id="PF00271">
    <property type="entry name" value="Helicase_C"/>
    <property type="match status" value="1"/>
</dbReference>
<dbReference type="GO" id="GO:0003723">
    <property type="term" value="F:RNA binding"/>
    <property type="evidence" value="ECO:0007669"/>
    <property type="project" value="UniProtKB-KW"/>
</dbReference>
<evidence type="ECO:0000259" key="8">
    <source>
        <dbReference type="PROSITE" id="PS51194"/>
    </source>
</evidence>
<dbReference type="InterPro" id="IPR000629">
    <property type="entry name" value="RNA-helicase_DEAD-box_CS"/>
</dbReference>
<feature type="domain" description="Helicase C-terminal" evidence="8">
    <location>
        <begin position="140"/>
        <end position="321"/>
    </location>
</feature>
<evidence type="ECO:0000256" key="1">
    <source>
        <dbReference type="ARBA" id="ARBA00022741"/>
    </source>
</evidence>
<dbReference type="PROSITE" id="PS00039">
    <property type="entry name" value="DEAD_ATP_HELICASE"/>
    <property type="match status" value="1"/>
</dbReference>
<comment type="similarity">
    <text evidence="6">Belongs to the DEAD box helicase family.</text>
</comment>
<accession>A0A7S3CT28</accession>
<dbReference type="GO" id="GO:0005524">
    <property type="term" value="F:ATP binding"/>
    <property type="evidence" value="ECO:0007669"/>
    <property type="project" value="UniProtKB-KW"/>
</dbReference>
<feature type="domain" description="Helicase ATP-binding" evidence="7">
    <location>
        <begin position="1"/>
        <end position="92"/>
    </location>
</feature>
<dbReference type="InterPro" id="IPR050079">
    <property type="entry name" value="DEAD_box_RNA_helicase"/>
</dbReference>
<dbReference type="GO" id="GO:0016787">
    <property type="term" value="F:hydrolase activity"/>
    <property type="evidence" value="ECO:0007669"/>
    <property type="project" value="UniProtKB-KW"/>
</dbReference>
<dbReference type="CDD" id="cd18787">
    <property type="entry name" value="SF2_C_DEAD"/>
    <property type="match status" value="1"/>
</dbReference>
<dbReference type="GO" id="GO:0003724">
    <property type="term" value="F:RNA helicase activity"/>
    <property type="evidence" value="ECO:0007669"/>
    <property type="project" value="TreeGrafter"/>
</dbReference>
<keyword evidence="1 6" id="KW-0547">Nucleotide-binding</keyword>
<evidence type="ECO:0000313" key="9">
    <source>
        <dbReference type="EMBL" id="CAE0234869.1"/>
    </source>
</evidence>
<dbReference type="SUPFAM" id="SSF52540">
    <property type="entry name" value="P-loop containing nucleoside triphosphate hydrolases"/>
    <property type="match status" value="1"/>
</dbReference>
<dbReference type="GO" id="GO:0005829">
    <property type="term" value="C:cytosol"/>
    <property type="evidence" value="ECO:0007669"/>
    <property type="project" value="TreeGrafter"/>
</dbReference>
<dbReference type="InterPro" id="IPR011545">
    <property type="entry name" value="DEAD/DEAH_box_helicase_dom"/>
</dbReference>
<dbReference type="Pfam" id="PF00270">
    <property type="entry name" value="DEAD"/>
    <property type="match status" value="1"/>
</dbReference>
<gene>
    <name evidence="9" type="ORF">SRAS04492_LOCUS6676</name>
</gene>
<dbReference type="PROSITE" id="PS51192">
    <property type="entry name" value="HELICASE_ATP_BIND_1"/>
    <property type="match status" value="1"/>
</dbReference>
<evidence type="ECO:0000256" key="5">
    <source>
        <dbReference type="ARBA" id="ARBA00022884"/>
    </source>
</evidence>
<dbReference type="SMART" id="SM01178">
    <property type="entry name" value="DUF4217"/>
    <property type="match status" value="1"/>
</dbReference>
<dbReference type="AlphaFoldDB" id="A0A7S3CT28"/>
<sequence length="520" mass="61140">MKRIEERGANIIVTSPGRIYDLIQKKAIDLRSLEVFVMDEADKLLDQGVNLIKIQAIIDSLPRQRRTGLFSATMPSQLKEMIKTGMRNPYVVDVKTVNQSIFSTDKDDALSIQVQSFDNFAQSKEEINFQIKNITEIPQNLENFHLVLRDQSHKLPAFQHFLNKEIKSSRIIVFFSTCSSVNFHFPILQRLFESDSQGESAQGGMPCKFYKLHGKIQQKQRYKIFRQFKEEQLHGNHLVLLTTDLASRGIDIPDVDWIIQFDPPQHSESFIHRIGRTARAGKEGQSVIFLTKAEFSYVSYLQGKHVDINDYQFKEMEGDEEDGLEKLWVSQRDLIHKEMLQDKDIVDKAQDAFVSFIRYYKEHQLSFIFSFTLLEIGRVANSFFLFRIPRVKEILGKQISGFEMKRDIVIEKIPYADKNKFHQKEEVTLKRKEKFQQKVEEREEKERIQADEKLQLKLEKQKKYEKTKTHKKFKKREADWSEWQDLQREENLAKKLKKGKISKEEFDKLLQNDSDDLASD</sequence>
<evidence type="ECO:0000256" key="2">
    <source>
        <dbReference type="ARBA" id="ARBA00022801"/>
    </source>
</evidence>
<keyword evidence="5" id="KW-0694">RNA-binding</keyword>
<keyword evidence="4 6" id="KW-0067">ATP-binding</keyword>
<dbReference type="Gene3D" id="3.40.50.300">
    <property type="entry name" value="P-loop containing nucleotide triphosphate hydrolases"/>
    <property type="match status" value="2"/>
</dbReference>
<reference evidence="9" key="1">
    <citation type="submission" date="2021-01" db="EMBL/GenBank/DDBJ databases">
        <authorList>
            <person name="Corre E."/>
            <person name="Pelletier E."/>
            <person name="Niang G."/>
            <person name="Scheremetjew M."/>
            <person name="Finn R."/>
            <person name="Kale V."/>
            <person name="Holt S."/>
            <person name="Cochrane G."/>
            <person name="Meng A."/>
            <person name="Brown T."/>
            <person name="Cohen L."/>
        </authorList>
    </citation>
    <scope>NUCLEOTIDE SEQUENCE</scope>
    <source>
        <strain evidence="9">Ras09</strain>
    </source>
</reference>
<dbReference type="PANTHER" id="PTHR47959">
    <property type="entry name" value="ATP-DEPENDENT RNA HELICASE RHLE-RELATED"/>
    <property type="match status" value="1"/>
</dbReference>
<dbReference type="InterPro" id="IPR014001">
    <property type="entry name" value="Helicase_ATP-bd"/>
</dbReference>
<dbReference type="PROSITE" id="PS51194">
    <property type="entry name" value="HELICASE_CTER"/>
    <property type="match status" value="1"/>
</dbReference>
<evidence type="ECO:0000256" key="4">
    <source>
        <dbReference type="ARBA" id="ARBA00022840"/>
    </source>
</evidence>
<dbReference type="EMBL" id="HBIA01013206">
    <property type="protein sequence ID" value="CAE0234869.1"/>
    <property type="molecule type" value="Transcribed_RNA"/>
</dbReference>
<dbReference type="InterPro" id="IPR027417">
    <property type="entry name" value="P-loop_NTPase"/>
</dbReference>
<evidence type="ECO:0000256" key="6">
    <source>
        <dbReference type="RuleBase" id="RU000492"/>
    </source>
</evidence>